<dbReference type="Pfam" id="PF00512">
    <property type="entry name" value="HisKA"/>
    <property type="match status" value="1"/>
</dbReference>
<dbReference type="PRINTS" id="PR00344">
    <property type="entry name" value="BCTRLSENSOR"/>
</dbReference>
<dbReference type="InterPro" id="IPR036097">
    <property type="entry name" value="HisK_dim/P_sf"/>
</dbReference>
<dbReference type="SMART" id="SM00388">
    <property type="entry name" value="HisKA"/>
    <property type="match status" value="1"/>
</dbReference>
<keyword evidence="5" id="KW-0808">Transferase</keyword>
<dbReference type="EC" id="2.7.13.3" evidence="3"/>
<keyword evidence="12" id="KW-0067">ATP-binding</keyword>
<dbReference type="Pfam" id="PF02518">
    <property type="entry name" value="HATPase_c"/>
    <property type="match status" value="1"/>
</dbReference>
<dbReference type="SUPFAM" id="SSF47384">
    <property type="entry name" value="Homodimeric domain of signal transducing histidine kinase"/>
    <property type="match status" value="1"/>
</dbReference>
<accession>A0ABV1DZ90</accession>
<evidence type="ECO:0000259" key="10">
    <source>
        <dbReference type="PROSITE" id="PS50109"/>
    </source>
</evidence>
<evidence type="ECO:0000256" key="1">
    <source>
        <dbReference type="ARBA" id="ARBA00000085"/>
    </source>
</evidence>
<dbReference type="InterPro" id="IPR003594">
    <property type="entry name" value="HATPase_dom"/>
</dbReference>
<organism evidence="12 13">
    <name type="scientific">Solibaculum intestinale</name>
    <dbReference type="NCBI Taxonomy" id="3133165"/>
    <lineage>
        <taxon>Bacteria</taxon>
        <taxon>Bacillati</taxon>
        <taxon>Bacillota</taxon>
        <taxon>Clostridia</taxon>
        <taxon>Eubacteriales</taxon>
        <taxon>Oscillospiraceae</taxon>
        <taxon>Solibaculum</taxon>
    </lineage>
</organism>
<dbReference type="InterPro" id="IPR035965">
    <property type="entry name" value="PAS-like_dom_sf"/>
</dbReference>
<feature type="domain" description="PAS" evidence="11">
    <location>
        <begin position="237"/>
        <end position="273"/>
    </location>
</feature>
<dbReference type="PROSITE" id="PS50112">
    <property type="entry name" value="PAS"/>
    <property type="match status" value="1"/>
</dbReference>
<dbReference type="Gene3D" id="3.30.565.10">
    <property type="entry name" value="Histidine kinase-like ATPase, C-terminal domain"/>
    <property type="match status" value="1"/>
</dbReference>
<dbReference type="Gene3D" id="3.30.450.20">
    <property type="entry name" value="PAS domain"/>
    <property type="match status" value="1"/>
</dbReference>
<name>A0ABV1DZ90_9FIRM</name>
<evidence type="ECO:0000256" key="3">
    <source>
        <dbReference type="ARBA" id="ARBA00012438"/>
    </source>
</evidence>
<dbReference type="Proteomes" id="UP001489509">
    <property type="component" value="Unassembled WGS sequence"/>
</dbReference>
<evidence type="ECO:0000256" key="9">
    <source>
        <dbReference type="SAM" id="Phobius"/>
    </source>
</evidence>
<feature type="domain" description="Histidine kinase" evidence="10">
    <location>
        <begin position="358"/>
        <end position="573"/>
    </location>
</feature>
<dbReference type="InterPro" id="IPR004358">
    <property type="entry name" value="Sig_transdc_His_kin-like_C"/>
</dbReference>
<dbReference type="SUPFAM" id="SSF55874">
    <property type="entry name" value="ATPase domain of HSP90 chaperone/DNA topoisomerase II/histidine kinase"/>
    <property type="match status" value="1"/>
</dbReference>
<evidence type="ECO:0000256" key="7">
    <source>
        <dbReference type="ARBA" id="ARBA00023012"/>
    </source>
</evidence>
<comment type="subcellular location">
    <subcellularLocation>
        <location evidence="2">Membrane</location>
    </subcellularLocation>
</comment>
<evidence type="ECO:0000256" key="2">
    <source>
        <dbReference type="ARBA" id="ARBA00004370"/>
    </source>
</evidence>
<evidence type="ECO:0000256" key="8">
    <source>
        <dbReference type="ARBA" id="ARBA00023136"/>
    </source>
</evidence>
<dbReference type="RefSeq" id="WP_349218893.1">
    <property type="nucleotide sequence ID" value="NZ_JBBMFD010000007.1"/>
</dbReference>
<keyword evidence="9" id="KW-1133">Transmembrane helix</keyword>
<sequence>MKKRLRIILTVLTLLAMVCVLAICFVWMSQFRVQDLRRDLSNVMNTASYLTNVGDTSDYDAYAKRLARDLHGDIRVTIVAVDGKVLGDSYADYSAMANHLDRPEMIEAIRDGYGEDVRKSETTGEDNFYAAMILTDGIYIRVSAPVAVAYSFILQVLPPVLLLCVAVFLVILFLSRRVSARFTRPFEELSGAVEGLIIDGKPGEISAPPYDELVPVVRNIRDLSGRLQMYIAEIKQKSAEIEDIISATDDGVVVLDGSMHIITINERAKELFGGAGDAKSFEMVCRDIALLEKIKKTFRSGKESHAELDMRNKNGRVYRCIVSPAKSKEGLTTGAVLFLSDVTEIIRLERVRSDFAANVSHELKTPLTAIKGFSELMDAGLVADDEKKREYIRLIMKESDRLMGLINDILKLAELENATEEPQRLEIVSLGNIVKEVQVVLEGKARERQVTLSACGDGSIRADQERIREMVINLVDNAVKYNRPGGRVDVSVRQMDGKVILTVADTGIGIPLEHQERVFERFYRVDKGRSRKSGGTGLGLSIVRHTAEHYGGVVALESEEQVGTRITVTFPKA</sequence>
<dbReference type="CDD" id="cd00075">
    <property type="entry name" value="HATPase"/>
    <property type="match status" value="1"/>
</dbReference>
<dbReference type="SUPFAM" id="SSF55785">
    <property type="entry name" value="PYP-like sensor domain (PAS domain)"/>
    <property type="match status" value="1"/>
</dbReference>
<keyword evidence="6" id="KW-0418">Kinase</keyword>
<feature type="transmembrane region" description="Helical" evidence="9">
    <location>
        <begin position="152"/>
        <end position="174"/>
    </location>
</feature>
<evidence type="ECO:0000256" key="6">
    <source>
        <dbReference type="ARBA" id="ARBA00022777"/>
    </source>
</evidence>
<dbReference type="EMBL" id="JBBMFD010000007">
    <property type="protein sequence ID" value="MEQ2440373.1"/>
    <property type="molecule type" value="Genomic_DNA"/>
</dbReference>
<dbReference type="PANTHER" id="PTHR45453">
    <property type="entry name" value="PHOSPHATE REGULON SENSOR PROTEIN PHOR"/>
    <property type="match status" value="1"/>
</dbReference>
<dbReference type="InterPro" id="IPR005467">
    <property type="entry name" value="His_kinase_dom"/>
</dbReference>
<keyword evidence="7" id="KW-0902">Two-component regulatory system</keyword>
<dbReference type="Pfam" id="PF13426">
    <property type="entry name" value="PAS_9"/>
    <property type="match status" value="1"/>
</dbReference>
<dbReference type="Gene3D" id="1.10.287.130">
    <property type="match status" value="1"/>
</dbReference>
<dbReference type="InterPro" id="IPR036890">
    <property type="entry name" value="HATPase_C_sf"/>
</dbReference>
<dbReference type="PROSITE" id="PS50109">
    <property type="entry name" value="HIS_KIN"/>
    <property type="match status" value="1"/>
</dbReference>
<dbReference type="InterPro" id="IPR003661">
    <property type="entry name" value="HisK_dim/P_dom"/>
</dbReference>
<evidence type="ECO:0000313" key="13">
    <source>
        <dbReference type="Proteomes" id="UP001489509"/>
    </source>
</evidence>
<reference evidence="12 13" key="1">
    <citation type="submission" date="2024-03" db="EMBL/GenBank/DDBJ databases">
        <title>Human intestinal bacterial collection.</title>
        <authorList>
            <person name="Pauvert C."/>
            <person name="Hitch T.C.A."/>
            <person name="Clavel T."/>
        </authorList>
    </citation>
    <scope>NUCLEOTIDE SEQUENCE [LARGE SCALE GENOMIC DNA]</scope>
    <source>
        <strain evidence="12 13">CLA-JM-H44</strain>
    </source>
</reference>
<comment type="caution">
    <text evidence="12">The sequence shown here is derived from an EMBL/GenBank/DDBJ whole genome shotgun (WGS) entry which is preliminary data.</text>
</comment>
<evidence type="ECO:0000256" key="4">
    <source>
        <dbReference type="ARBA" id="ARBA00022553"/>
    </source>
</evidence>
<comment type="catalytic activity">
    <reaction evidence="1">
        <text>ATP + protein L-histidine = ADP + protein N-phospho-L-histidine.</text>
        <dbReference type="EC" id="2.7.13.3"/>
    </reaction>
</comment>
<feature type="transmembrane region" description="Helical" evidence="9">
    <location>
        <begin position="7"/>
        <end position="28"/>
    </location>
</feature>
<keyword evidence="13" id="KW-1185">Reference proteome</keyword>
<evidence type="ECO:0000259" key="11">
    <source>
        <dbReference type="PROSITE" id="PS50112"/>
    </source>
</evidence>
<dbReference type="InterPro" id="IPR000014">
    <property type="entry name" value="PAS"/>
</dbReference>
<dbReference type="PANTHER" id="PTHR45453:SF1">
    <property type="entry name" value="PHOSPHATE REGULON SENSOR PROTEIN PHOR"/>
    <property type="match status" value="1"/>
</dbReference>
<protein>
    <recommendedName>
        <fullName evidence="3">histidine kinase</fullName>
        <ecNumber evidence="3">2.7.13.3</ecNumber>
    </recommendedName>
</protein>
<dbReference type="SMART" id="SM00387">
    <property type="entry name" value="HATPase_c"/>
    <property type="match status" value="1"/>
</dbReference>
<gene>
    <name evidence="12" type="ORF">WMO26_05975</name>
</gene>
<dbReference type="GO" id="GO:0005524">
    <property type="term" value="F:ATP binding"/>
    <property type="evidence" value="ECO:0007669"/>
    <property type="project" value="UniProtKB-KW"/>
</dbReference>
<keyword evidence="8 9" id="KW-0472">Membrane</keyword>
<keyword evidence="4" id="KW-0597">Phosphoprotein</keyword>
<dbReference type="InterPro" id="IPR050351">
    <property type="entry name" value="BphY/WalK/GraS-like"/>
</dbReference>
<keyword evidence="12" id="KW-0547">Nucleotide-binding</keyword>
<evidence type="ECO:0000256" key="5">
    <source>
        <dbReference type="ARBA" id="ARBA00022679"/>
    </source>
</evidence>
<evidence type="ECO:0000313" key="12">
    <source>
        <dbReference type="EMBL" id="MEQ2440373.1"/>
    </source>
</evidence>
<proteinExistence type="predicted"/>
<keyword evidence="9" id="KW-0812">Transmembrane</keyword>
<dbReference type="CDD" id="cd00082">
    <property type="entry name" value="HisKA"/>
    <property type="match status" value="1"/>
</dbReference>
<dbReference type="CDD" id="cd00130">
    <property type="entry name" value="PAS"/>
    <property type="match status" value="1"/>
</dbReference>